<evidence type="ECO:0000313" key="5">
    <source>
        <dbReference type="EMBL" id="KAJ3214991.1"/>
    </source>
</evidence>
<keyword evidence="6" id="KW-1185">Reference proteome</keyword>
<dbReference type="AlphaFoldDB" id="A0AAD5XWW7"/>
<evidence type="ECO:0000256" key="4">
    <source>
        <dbReference type="SAM" id="MobiDB-lite"/>
    </source>
</evidence>
<evidence type="ECO:0000313" key="6">
    <source>
        <dbReference type="Proteomes" id="UP001211065"/>
    </source>
</evidence>
<comment type="caution">
    <text evidence="5">The sequence shown here is derived from an EMBL/GenBank/DDBJ whole genome shotgun (WGS) entry which is preliminary data.</text>
</comment>
<dbReference type="SMART" id="SM00320">
    <property type="entry name" value="WD40"/>
    <property type="match status" value="3"/>
</dbReference>
<dbReference type="SUPFAM" id="SSF50978">
    <property type="entry name" value="WD40 repeat-like"/>
    <property type="match status" value="1"/>
</dbReference>
<organism evidence="5 6">
    <name type="scientific">Clydaea vesicula</name>
    <dbReference type="NCBI Taxonomy" id="447962"/>
    <lineage>
        <taxon>Eukaryota</taxon>
        <taxon>Fungi</taxon>
        <taxon>Fungi incertae sedis</taxon>
        <taxon>Chytridiomycota</taxon>
        <taxon>Chytridiomycota incertae sedis</taxon>
        <taxon>Chytridiomycetes</taxon>
        <taxon>Lobulomycetales</taxon>
        <taxon>Lobulomycetaceae</taxon>
        <taxon>Clydaea</taxon>
    </lineage>
</organism>
<dbReference type="InterPro" id="IPR001680">
    <property type="entry name" value="WD40_rpt"/>
</dbReference>
<proteinExistence type="inferred from homology"/>
<dbReference type="GO" id="GO:0030687">
    <property type="term" value="C:preribosome, large subunit precursor"/>
    <property type="evidence" value="ECO:0007669"/>
    <property type="project" value="TreeGrafter"/>
</dbReference>
<protein>
    <recommendedName>
        <fullName evidence="3">Ribosome biogenesis protein NSA1</fullName>
    </recommendedName>
</protein>
<dbReference type="Gene3D" id="2.130.10.10">
    <property type="entry name" value="YVTN repeat-like/Quinoprotein amine dehydrogenase"/>
    <property type="match status" value="2"/>
</dbReference>
<feature type="compositionally biased region" description="Polar residues" evidence="4">
    <location>
        <begin position="34"/>
        <end position="47"/>
    </location>
</feature>
<accession>A0AAD5XWW7</accession>
<comment type="similarity">
    <text evidence="1">Belongs to the NSA1 family.</text>
</comment>
<dbReference type="Proteomes" id="UP001211065">
    <property type="component" value="Unassembled WGS sequence"/>
</dbReference>
<evidence type="ECO:0000256" key="3">
    <source>
        <dbReference type="ARBA" id="ARBA00014234"/>
    </source>
</evidence>
<dbReference type="GO" id="GO:0042273">
    <property type="term" value="P:ribosomal large subunit biogenesis"/>
    <property type="evidence" value="ECO:0007669"/>
    <property type="project" value="InterPro"/>
</dbReference>
<feature type="region of interest" description="Disordered" evidence="4">
    <location>
        <begin position="28"/>
        <end position="51"/>
    </location>
</feature>
<dbReference type="EMBL" id="JADGJW010000578">
    <property type="protein sequence ID" value="KAJ3214991.1"/>
    <property type="molecule type" value="Genomic_DNA"/>
</dbReference>
<evidence type="ECO:0000256" key="2">
    <source>
        <dbReference type="ARBA" id="ARBA00011187"/>
    </source>
</evidence>
<dbReference type="PANTHER" id="PTHR16038:SF4">
    <property type="entry name" value="WD REPEAT-CONTAINING PROTEIN 74"/>
    <property type="match status" value="1"/>
</dbReference>
<dbReference type="InterPro" id="IPR037379">
    <property type="entry name" value="WDR74/Nsa1"/>
</dbReference>
<gene>
    <name evidence="5" type="primary">WDR74</name>
    <name evidence="5" type="ORF">HK099_006570</name>
</gene>
<comment type="subunit">
    <text evidence="2">Component of the pre-66S ribosomal particle.</text>
</comment>
<reference evidence="5" key="1">
    <citation type="submission" date="2020-05" db="EMBL/GenBank/DDBJ databases">
        <title>Phylogenomic resolution of chytrid fungi.</title>
        <authorList>
            <person name="Stajich J.E."/>
            <person name="Amses K."/>
            <person name="Simmons R."/>
            <person name="Seto K."/>
            <person name="Myers J."/>
            <person name="Bonds A."/>
            <person name="Quandt C.A."/>
            <person name="Barry K."/>
            <person name="Liu P."/>
            <person name="Grigoriev I."/>
            <person name="Longcore J.E."/>
            <person name="James T.Y."/>
        </authorList>
    </citation>
    <scope>NUCLEOTIDE SEQUENCE</scope>
    <source>
        <strain evidence="5">JEL0476</strain>
    </source>
</reference>
<sequence length="449" mass="52123">MKFFLLDYVGQIKTVTLLNHDLIDEKKSKKQKLSENTTNDNHSSIPNTSTKKTKKIEKKDFEVLKFNKNEEMEKKNAIDFITFSNNLKFLISANATGKVSVYNVETGTLLKTIECFNPDWTVKKEEHREKFIGLSEYNNIIMTCTDKGNLKYEVYDLSHYKNNNASDENNEKSTPIEEEEILETLIDIKNNEKFEINLNIDNLCKFKVNKKNPNYFITGGKERDLMLWDLRDIMKSSQQNDKIQPAWKAKNVPHNFLDLRQPVWVTDLAFLDQCDPPQKALVITGYSELRMYDFTLELDEKRKNKRDINRPLFNLKVGENVLKCLEICCSDPNLVLVSDTLGNLVQINLKTLKVCGSFKGTAGTLKCIKSFRKGEKKYISGVGLDRFLRVWELDENNNRLVYKSYLKQKLSFILLDENSLIEPVDSEENSKRKKKSKIDGIWGDMERVS</sequence>
<dbReference type="GO" id="GO:0005730">
    <property type="term" value="C:nucleolus"/>
    <property type="evidence" value="ECO:0007669"/>
    <property type="project" value="InterPro"/>
</dbReference>
<dbReference type="InterPro" id="IPR015943">
    <property type="entry name" value="WD40/YVTN_repeat-like_dom_sf"/>
</dbReference>
<name>A0AAD5XWW7_9FUNG</name>
<dbReference type="PANTHER" id="PTHR16038">
    <property type="entry name" value="NOP SEVEN ASSOCIATED PROTEIN 1"/>
    <property type="match status" value="1"/>
</dbReference>
<dbReference type="InterPro" id="IPR036322">
    <property type="entry name" value="WD40_repeat_dom_sf"/>
</dbReference>
<evidence type="ECO:0000256" key="1">
    <source>
        <dbReference type="ARBA" id="ARBA00007861"/>
    </source>
</evidence>